<reference evidence="1" key="1">
    <citation type="submission" date="2014-11" db="EMBL/GenBank/DDBJ databases">
        <authorList>
            <person name="Amaro Gonzalez C."/>
        </authorList>
    </citation>
    <scope>NUCLEOTIDE SEQUENCE</scope>
</reference>
<organism evidence="1">
    <name type="scientific">Anguilla anguilla</name>
    <name type="common">European freshwater eel</name>
    <name type="synonym">Muraena anguilla</name>
    <dbReference type="NCBI Taxonomy" id="7936"/>
    <lineage>
        <taxon>Eukaryota</taxon>
        <taxon>Metazoa</taxon>
        <taxon>Chordata</taxon>
        <taxon>Craniata</taxon>
        <taxon>Vertebrata</taxon>
        <taxon>Euteleostomi</taxon>
        <taxon>Actinopterygii</taxon>
        <taxon>Neopterygii</taxon>
        <taxon>Teleostei</taxon>
        <taxon>Anguilliformes</taxon>
        <taxon>Anguillidae</taxon>
        <taxon>Anguilla</taxon>
    </lineage>
</organism>
<proteinExistence type="predicted"/>
<evidence type="ECO:0000313" key="1">
    <source>
        <dbReference type="EMBL" id="JAH22643.1"/>
    </source>
</evidence>
<dbReference type="AlphaFoldDB" id="A0A0E9R2R5"/>
<dbReference type="EMBL" id="GBXM01085934">
    <property type="protein sequence ID" value="JAH22643.1"/>
    <property type="molecule type" value="Transcribed_RNA"/>
</dbReference>
<name>A0A0E9R2R5_ANGAN</name>
<sequence>MAIAFLHMVLYMIHCLPKINLKLTYLTFETTRLTFI</sequence>
<reference evidence="1" key="2">
    <citation type="journal article" date="2015" name="Fish Shellfish Immunol.">
        <title>Early steps in the European eel (Anguilla anguilla)-Vibrio vulnificus interaction in the gills: Role of the RtxA13 toxin.</title>
        <authorList>
            <person name="Callol A."/>
            <person name="Pajuelo D."/>
            <person name="Ebbesson L."/>
            <person name="Teles M."/>
            <person name="MacKenzie S."/>
            <person name="Amaro C."/>
        </authorList>
    </citation>
    <scope>NUCLEOTIDE SEQUENCE</scope>
</reference>
<accession>A0A0E9R2R5</accession>
<protein>
    <submittedName>
        <fullName evidence="1">Uncharacterized protein</fullName>
    </submittedName>
</protein>